<evidence type="ECO:0008006" key="3">
    <source>
        <dbReference type="Google" id="ProtNLM"/>
    </source>
</evidence>
<proteinExistence type="predicted"/>
<evidence type="ECO:0000313" key="1">
    <source>
        <dbReference type="EMBL" id="MBS2100686.1"/>
    </source>
</evidence>
<accession>A0ABS5K0L3</accession>
<dbReference type="InterPro" id="IPR036410">
    <property type="entry name" value="HSP_DnaJ_Cys-rich_dom_sf"/>
</dbReference>
<organism evidence="1 2">
    <name type="scientific">Carboxylicivirga linearis</name>
    <dbReference type="NCBI Taxonomy" id="1628157"/>
    <lineage>
        <taxon>Bacteria</taxon>
        <taxon>Pseudomonadati</taxon>
        <taxon>Bacteroidota</taxon>
        <taxon>Bacteroidia</taxon>
        <taxon>Marinilabiliales</taxon>
        <taxon>Marinilabiliaceae</taxon>
        <taxon>Carboxylicivirga</taxon>
    </lineage>
</organism>
<dbReference type="Gene3D" id="6.20.20.10">
    <property type="match status" value="1"/>
</dbReference>
<evidence type="ECO:0000313" key="2">
    <source>
        <dbReference type="Proteomes" id="UP000708576"/>
    </source>
</evidence>
<reference evidence="1 2" key="1">
    <citation type="journal article" date="2015" name="Int. J. Syst. Evol. Microbiol.">
        <title>Carboxylicivirga linearis sp. nov., isolated from a sea cucumber culture pond.</title>
        <authorList>
            <person name="Wang F.Q."/>
            <person name="Zhou Y.X."/>
            <person name="Lin X.Z."/>
            <person name="Chen G.J."/>
            <person name="Du Z.J."/>
        </authorList>
    </citation>
    <scope>NUCLEOTIDE SEQUENCE [LARGE SCALE GENOMIC DNA]</scope>
    <source>
        <strain evidence="1 2">FB218</strain>
    </source>
</reference>
<comment type="caution">
    <text evidence="1">The sequence shown here is derived from an EMBL/GenBank/DDBJ whole genome shotgun (WGS) entry which is preliminary data.</text>
</comment>
<name>A0ABS5K0L3_9BACT</name>
<dbReference type="EMBL" id="JAGUCO010000027">
    <property type="protein sequence ID" value="MBS2100686.1"/>
    <property type="molecule type" value="Genomic_DNA"/>
</dbReference>
<protein>
    <recommendedName>
        <fullName evidence="3">Molecular chaperone DnaJ</fullName>
    </recommendedName>
</protein>
<dbReference type="Proteomes" id="UP000708576">
    <property type="component" value="Unassembled WGS sequence"/>
</dbReference>
<keyword evidence="2" id="KW-1185">Reference proteome</keyword>
<dbReference type="RefSeq" id="WP_212219021.1">
    <property type="nucleotide sequence ID" value="NZ_JAGUCO010000027.1"/>
</dbReference>
<sequence>MKKRYCKPVTCPDCDGYGQLNVNFYKSPKDPTIEDCSTCHGTGRLLRVVEITHLPLIKNQNLLKTVTHES</sequence>
<gene>
    <name evidence="1" type="ORF">KEM10_20535</name>
</gene>
<dbReference type="SUPFAM" id="SSF57938">
    <property type="entry name" value="DnaJ/Hsp40 cysteine-rich domain"/>
    <property type="match status" value="1"/>
</dbReference>